<dbReference type="Proteomes" id="UP000827872">
    <property type="component" value="Linkage Group LG10"/>
</dbReference>
<keyword evidence="2" id="KW-1185">Reference proteome</keyword>
<evidence type="ECO:0000313" key="1">
    <source>
        <dbReference type="EMBL" id="KAH7988416.1"/>
    </source>
</evidence>
<comment type="caution">
    <text evidence="1">The sequence shown here is derived from an EMBL/GenBank/DDBJ whole genome shotgun (WGS) entry which is preliminary data.</text>
</comment>
<proteinExistence type="predicted"/>
<evidence type="ECO:0000313" key="2">
    <source>
        <dbReference type="Proteomes" id="UP000827872"/>
    </source>
</evidence>
<protein>
    <submittedName>
        <fullName evidence="1">Uncharacterized protein</fullName>
    </submittedName>
</protein>
<dbReference type="EMBL" id="CM037623">
    <property type="protein sequence ID" value="KAH7988416.1"/>
    <property type="molecule type" value="Genomic_DNA"/>
</dbReference>
<organism evidence="1 2">
    <name type="scientific">Sphaerodactylus townsendi</name>
    <dbReference type="NCBI Taxonomy" id="933632"/>
    <lineage>
        <taxon>Eukaryota</taxon>
        <taxon>Metazoa</taxon>
        <taxon>Chordata</taxon>
        <taxon>Craniata</taxon>
        <taxon>Vertebrata</taxon>
        <taxon>Euteleostomi</taxon>
        <taxon>Lepidosauria</taxon>
        <taxon>Squamata</taxon>
        <taxon>Bifurcata</taxon>
        <taxon>Gekkota</taxon>
        <taxon>Sphaerodactylidae</taxon>
        <taxon>Sphaerodactylus</taxon>
    </lineage>
</organism>
<gene>
    <name evidence="1" type="ORF">K3G42_016487</name>
</gene>
<sequence>MVAEGTVGHTVVLPVSCYHMEPHSRTNKVLQLFHLKEIVREEGFDSPPTPLCSPPELHQAMECFGRGHFIWTTSLDINLHDIFAPLSGVAGGLSAQAFLRIEIEDINDNHPIFNPETYMTSISNHMQPGTEVMNVVATDKDSGIYGAVTYEVVPGDFSSLFTVDTTTGMI</sequence>
<name>A0ACB8E8T4_9SAUR</name>
<accession>A0ACB8E8T4</accession>
<reference evidence="1" key="1">
    <citation type="submission" date="2021-08" db="EMBL/GenBank/DDBJ databases">
        <title>The first chromosome-level gecko genome reveals the dynamic sex chromosomes of Neotropical dwarf geckos (Sphaerodactylidae: Sphaerodactylus).</title>
        <authorList>
            <person name="Pinto B.J."/>
            <person name="Keating S.E."/>
            <person name="Gamble T."/>
        </authorList>
    </citation>
    <scope>NUCLEOTIDE SEQUENCE</scope>
    <source>
        <strain evidence="1">TG3544</strain>
    </source>
</reference>